<dbReference type="AlphaFoldDB" id="A0A1K1LIZ9"/>
<evidence type="ECO:0000256" key="4">
    <source>
        <dbReference type="ARBA" id="ARBA00022692"/>
    </source>
</evidence>
<feature type="transmembrane region" description="Helical" evidence="7">
    <location>
        <begin position="333"/>
        <end position="354"/>
    </location>
</feature>
<name>A0A1K1LIZ9_9BACT</name>
<evidence type="ECO:0000313" key="8">
    <source>
        <dbReference type="EMBL" id="SFV73470.1"/>
    </source>
</evidence>
<evidence type="ECO:0000256" key="6">
    <source>
        <dbReference type="ARBA" id="ARBA00023136"/>
    </source>
</evidence>
<organism evidence="8 9">
    <name type="scientific">Desulfovibrio piger</name>
    <dbReference type="NCBI Taxonomy" id="901"/>
    <lineage>
        <taxon>Bacteria</taxon>
        <taxon>Pseudomonadati</taxon>
        <taxon>Thermodesulfobacteriota</taxon>
        <taxon>Desulfovibrionia</taxon>
        <taxon>Desulfovibrionales</taxon>
        <taxon>Desulfovibrionaceae</taxon>
        <taxon>Desulfovibrio</taxon>
    </lineage>
</organism>
<feature type="transmembrane region" description="Helical" evidence="7">
    <location>
        <begin position="108"/>
        <end position="126"/>
    </location>
</feature>
<keyword evidence="6 7" id="KW-0472">Membrane</keyword>
<dbReference type="OrthoDB" id="5393513at2"/>
<dbReference type="KEGG" id="dpg:DESPIGER_1633"/>
<feature type="transmembrane region" description="Helical" evidence="7">
    <location>
        <begin position="16"/>
        <end position="35"/>
    </location>
</feature>
<evidence type="ECO:0000256" key="2">
    <source>
        <dbReference type="ARBA" id="ARBA00007977"/>
    </source>
</evidence>
<dbReference type="RefSeq" id="WP_072335269.1">
    <property type="nucleotide sequence ID" value="NZ_CALJDE010000066.1"/>
</dbReference>
<proteinExistence type="inferred from homology"/>
<dbReference type="PANTHER" id="PTHR30106">
    <property type="entry name" value="INNER MEMBRANE PROTEIN YEIH-RELATED"/>
    <property type="match status" value="1"/>
</dbReference>
<evidence type="ECO:0000256" key="5">
    <source>
        <dbReference type="ARBA" id="ARBA00022989"/>
    </source>
</evidence>
<comment type="similarity">
    <text evidence="2">Belongs to the UPF0324 family.</text>
</comment>
<accession>A0A1K1LIZ9</accession>
<evidence type="ECO:0000256" key="3">
    <source>
        <dbReference type="ARBA" id="ARBA00022475"/>
    </source>
</evidence>
<dbReference type="EMBL" id="LT630450">
    <property type="protein sequence ID" value="SFV73470.1"/>
    <property type="molecule type" value="Genomic_DNA"/>
</dbReference>
<comment type="subcellular location">
    <subcellularLocation>
        <location evidence="1">Cell membrane</location>
        <topology evidence="1">Multi-pass membrane protein</topology>
    </subcellularLocation>
</comment>
<feature type="transmembrane region" description="Helical" evidence="7">
    <location>
        <begin position="273"/>
        <end position="291"/>
    </location>
</feature>
<feature type="transmembrane region" description="Helical" evidence="7">
    <location>
        <begin position="55"/>
        <end position="74"/>
    </location>
</feature>
<dbReference type="GO" id="GO:0005886">
    <property type="term" value="C:plasma membrane"/>
    <property type="evidence" value="ECO:0007669"/>
    <property type="project" value="UniProtKB-SubCell"/>
</dbReference>
<feature type="transmembrane region" description="Helical" evidence="7">
    <location>
        <begin position="166"/>
        <end position="187"/>
    </location>
</feature>
<evidence type="ECO:0000256" key="1">
    <source>
        <dbReference type="ARBA" id="ARBA00004651"/>
    </source>
</evidence>
<protein>
    <recommendedName>
        <fullName evidence="10">Membrane protein YeiH</fullName>
    </recommendedName>
</protein>
<dbReference type="InterPro" id="IPR018383">
    <property type="entry name" value="UPF0324_pro"/>
</dbReference>
<keyword evidence="4 7" id="KW-0812">Transmembrane</keyword>
<dbReference type="PANTHER" id="PTHR30106:SF2">
    <property type="entry name" value="UPF0324 INNER MEMBRANE PROTEIN YEIH"/>
    <property type="match status" value="1"/>
</dbReference>
<keyword evidence="5 7" id="KW-1133">Transmembrane helix</keyword>
<feature type="transmembrane region" description="Helical" evidence="7">
    <location>
        <begin position="199"/>
        <end position="220"/>
    </location>
</feature>
<feature type="transmembrane region" description="Helical" evidence="7">
    <location>
        <begin position="232"/>
        <end position="252"/>
    </location>
</feature>
<sequence>MASCEHHEASFARKSLSALPGILLLTGVAVFSWFITPRLIALHPFMKSLNLSDFIVAIILGMLICNTVGVPAVFRDGLRFSTTLTKTGIVVMGCKYSFAGLIKTGSEAIIIISVFLFTSAIILMWLSRRLSMSPSLGACLAAGLSICGVSACVAIAPAVRAKNEDIAYTIAVVLMFGLLALFVFPFIGHWLDLSPNQFGAFAGVGIVNSAQVLAAGFAFSNDAGVVAGVYNIGRVICLPLVVLMLAIMVAAEDARVHSQLANTSKMRIILDKFPVFVLGFLAVVLLNTFGFMSKEEAKMASNFMNWCFLLGFSSIGLTTHLSDIKAAGLSGALIGFCVASVKAGLALLVVLCFLQ</sequence>
<dbReference type="Pfam" id="PF03601">
    <property type="entry name" value="Cons_hypoth698"/>
    <property type="match status" value="1"/>
</dbReference>
<keyword evidence="9" id="KW-1185">Reference proteome</keyword>
<evidence type="ECO:0000313" key="9">
    <source>
        <dbReference type="Proteomes" id="UP000186323"/>
    </source>
</evidence>
<evidence type="ECO:0008006" key="10">
    <source>
        <dbReference type="Google" id="ProtNLM"/>
    </source>
</evidence>
<evidence type="ECO:0000256" key="7">
    <source>
        <dbReference type="SAM" id="Phobius"/>
    </source>
</evidence>
<feature type="transmembrane region" description="Helical" evidence="7">
    <location>
        <begin position="303"/>
        <end position="321"/>
    </location>
</feature>
<dbReference type="Proteomes" id="UP000186323">
    <property type="component" value="Chromosome I"/>
</dbReference>
<reference evidence="9" key="1">
    <citation type="submission" date="2016-10" db="EMBL/GenBank/DDBJ databases">
        <authorList>
            <person name="Wegmann U."/>
        </authorList>
    </citation>
    <scope>NUCLEOTIDE SEQUENCE [LARGE SCALE GENOMIC DNA]</scope>
</reference>
<keyword evidence="3" id="KW-1003">Cell membrane</keyword>
<gene>
    <name evidence="8" type="ORF">DESPIGER_1633</name>
</gene>
<feature type="transmembrane region" description="Helical" evidence="7">
    <location>
        <begin position="138"/>
        <end position="160"/>
    </location>
</feature>